<organism evidence="2 3">
    <name type="scientific">Phaedon cochleariae</name>
    <name type="common">Mustard beetle</name>
    <dbReference type="NCBI Taxonomy" id="80249"/>
    <lineage>
        <taxon>Eukaryota</taxon>
        <taxon>Metazoa</taxon>
        <taxon>Ecdysozoa</taxon>
        <taxon>Arthropoda</taxon>
        <taxon>Hexapoda</taxon>
        <taxon>Insecta</taxon>
        <taxon>Pterygota</taxon>
        <taxon>Neoptera</taxon>
        <taxon>Endopterygota</taxon>
        <taxon>Coleoptera</taxon>
        <taxon>Polyphaga</taxon>
        <taxon>Cucujiformia</taxon>
        <taxon>Chrysomeloidea</taxon>
        <taxon>Chrysomelidae</taxon>
        <taxon>Chrysomelinae</taxon>
        <taxon>Chrysomelini</taxon>
        <taxon>Phaedon</taxon>
    </lineage>
</organism>
<evidence type="ECO:0000256" key="1">
    <source>
        <dbReference type="SAM" id="MobiDB-lite"/>
    </source>
</evidence>
<sequence>MLIIAFIVHIRCRLTHNNFKDCGRVYLSFSIHLTIISGKMHLWAVIAFDDENSVATIPNTWLWKANDGKDMCYWPSKTKNVTGYVKRREEPAVDWEQYAVTILGNNYEFKRQVLTKLNIIMAKLNGHDEQLEAMNNLLENCKPKNGEDETPATGLELLPVNNDDSLAVCEQFLSDKMNLRKLMVKKHTEVTPKPNRCYRDQDDPINDSTPLPTCSNADNFTKSRCDTPDSPDIIMLDGHSTPTSMRSIGGNSTPRFVTSNLNKINSVDDKEFKRQVLTKLNIIMAKLNGHDEQLEAMNNLLENCKPKNGEDETPATGLELLPVNNDDSLAVCEQFLSDEMNLRKLARELSRMGGTTVPEITRKLLYKIITNEFAELYSWEGGKGKRKFINVTLSRLVIDAVQCNKRTQNACEDEIIQEVKRWLAKAKERVKNELKKTERFAEWKAILQLEKIASYSSQYCYDHFRICSFHFDEKMFASMQKNRLKKSDIPIQPAAVAPSVAPVIPVELLEVTKTDEEELHSPSTSRKPEMSISQEDHQSKSMS</sequence>
<evidence type="ECO:0000313" key="3">
    <source>
        <dbReference type="Proteomes" id="UP001153737"/>
    </source>
</evidence>
<evidence type="ECO:0008006" key="4">
    <source>
        <dbReference type="Google" id="ProtNLM"/>
    </source>
</evidence>
<dbReference type="PANTHER" id="PTHR34153">
    <property type="entry name" value="SI:CH211-262H13.3-RELATED-RELATED"/>
    <property type="match status" value="1"/>
</dbReference>
<evidence type="ECO:0000313" key="2">
    <source>
        <dbReference type="EMBL" id="CAG9823907.1"/>
    </source>
</evidence>
<keyword evidence="3" id="KW-1185">Reference proteome</keyword>
<name>A0A9N9SHT5_PHACE</name>
<dbReference type="OrthoDB" id="6614320at2759"/>
<dbReference type="EMBL" id="OU896713">
    <property type="protein sequence ID" value="CAG9823907.1"/>
    <property type="molecule type" value="Genomic_DNA"/>
</dbReference>
<dbReference type="Proteomes" id="UP001153737">
    <property type="component" value="Chromosome 7"/>
</dbReference>
<gene>
    <name evidence="2" type="ORF">PHAECO_LOCUS11246</name>
</gene>
<dbReference type="AlphaFoldDB" id="A0A9N9SHT5"/>
<proteinExistence type="predicted"/>
<reference evidence="2" key="1">
    <citation type="submission" date="2022-01" db="EMBL/GenBank/DDBJ databases">
        <authorList>
            <person name="King R."/>
        </authorList>
    </citation>
    <scope>NUCLEOTIDE SEQUENCE</scope>
</reference>
<accession>A0A9N9SHT5</accession>
<reference evidence="2" key="2">
    <citation type="submission" date="2022-10" db="EMBL/GenBank/DDBJ databases">
        <authorList>
            <consortium name="ENA_rothamsted_submissions"/>
            <consortium name="culmorum"/>
            <person name="King R."/>
        </authorList>
    </citation>
    <scope>NUCLEOTIDE SEQUENCE</scope>
</reference>
<feature type="region of interest" description="Disordered" evidence="1">
    <location>
        <begin position="193"/>
        <end position="214"/>
    </location>
</feature>
<protein>
    <recommendedName>
        <fullName evidence="4">DUF4806 domain-containing protein</fullName>
    </recommendedName>
</protein>
<feature type="region of interest" description="Disordered" evidence="1">
    <location>
        <begin position="514"/>
        <end position="543"/>
    </location>
</feature>
<dbReference type="PANTHER" id="PTHR34153:SF2">
    <property type="entry name" value="SI:CH211-262H13.3-RELATED"/>
    <property type="match status" value="1"/>
</dbReference>
<feature type="compositionally biased region" description="Basic and acidic residues" evidence="1">
    <location>
        <begin position="526"/>
        <end position="543"/>
    </location>
</feature>